<evidence type="ECO:0000313" key="10">
    <source>
        <dbReference type="Proteomes" id="UP000191933"/>
    </source>
</evidence>
<keyword evidence="7 8" id="KW-0472">Membrane</keyword>
<evidence type="ECO:0000256" key="6">
    <source>
        <dbReference type="ARBA" id="ARBA00022989"/>
    </source>
</evidence>
<feature type="transmembrane region" description="Helical" evidence="8">
    <location>
        <begin position="340"/>
        <end position="360"/>
    </location>
</feature>
<dbReference type="EMBL" id="FBVY01000028">
    <property type="protein sequence ID" value="CUW95923.1"/>
    <property type="molecule type" value="Genomic_DNA"/>
</dbReference>
<keyword evidence="5 8" id="KW-0812">Transmembrane</keyword>
<keyword evidence="3" id="KW-1003">Cell membrane</keyword>
<dbReference type="AlphaFoldDB" id="A0A9W5B3R9"/>
<feature type="transmembrane region" description="Helical" evidence="8">
    <location>
        <begin position="20"/>
        <end position="41"/>
    </location>
</feature>
<dbReference type="InterPro" id="IPR011701">
    <property type="entry name" value="MFS"/>
</dbReference>
<dbReference type="GO" id="GO:0022857">
    <property type="term" value="F:transmembrane transporter activity"/>
    <property type="evidence" value="ECO:0007669"/>
    <property type="project" value="InterPro"/>
</dbReference>
<feature type="transmembrane region" description="Helical" evidence="8">
    <location>
        <begin position="82"/>
        <end position="99"/>
    </location>
</feature>
<dbReference type="InterPro" id="IPR036259">
    <property type="entry name" value="MFS_trans_sf"/>
</dbReference>
<feature type="transmembrane region" description="Helical" evidence="8">
    <location>
        <begin position="313"/>
        <end position="331"/>
    </location>
</feature>
<protein>
    <submittedName>
        <fullName evidence="9">MFS permease</fullName>
    </submittedName>
</protein>
<comment type="subcellular location">
    <subcellularLocation>
        <location evidence="1">Cell membrane</location>
        <topology evidence="1">Multi-pass membrane protein</topology>
    </subcellularLocation>
</comment>
<sequence>MQQKSTLPGAFDRQAYMIALLVFIAGSTNAAVVPFIGFYIIQVLGHPPATVGFYSVTAALASIVASRVYGERVDAGMRVKPLLLFSVCGALVAAAAASFGHMALLVAVTATGMGLSNAASTLIFSYGRYHGRVKGLDTAAYNAFLRTMVSLAWMLVPAAAYLIFDLAGAKAVFVNAMLMAVIWGGLALVVVPLNQTSPMERRPQGEGDTPRNMPLLLAAAASFCMSFAHALCASALPVFLVREVGLPDYAPGLSLSVKCAMEVLLILLAPRIMRRISPRLLLSGAAITAIIAFNIIASVTTLPAMLVGAAMEGAYYGLFAGTCLTFVQGFARGRTARATALYMNSIFLAALFAVPLMGFVSQYASFGASIRLASVGAGAALLLLFLTRRQVGE</sequence>
<dbReference type="Pfam" id="PF07690">
    <property type="entry name" value="MFS_1"/>
    <property type="match status" value="1"/>
</dbReference>
<proteinExistence type="predicted"/>
<dbReference type="GO" id="GO:0005886">
    <property type="term" value="C:plasma membrane"/>
    <property type="evidence" value="ECO:0007669"/>
    <property type="project" value="UniProtKB-SubCell"/>
</dbReference>
<evidence type="ECO:0000256" key="1">
    <source>
        <dbReference type="ARBA" id="ARBA00004651"/>
    </source>
</evidence>
<evidence type="ECO:0000256" key="8">
    <source>
        <dbReference type="SAM" id="Phobius"/>
    </source>
</evidence>
<evidence type="ECO:0000256" key="4">
    <source>
        <dbReference type="ARBA" id="ARBA00022597"/>
    </source>
</evidence>
<dbReference type="RefSeq" id="WP_072493030.1">
    <property type="nucleotide sequence ID" value="NZ_LT009719.1"/>
</dbReference>
<evidence type="ECO:0000256" key="3">
    <source>
        <dbReference type="ARBA" id="ARBA00022475"/>
    </source>
</evidence>
<organism evidence="9 10">
    <name type="scientific">Agrobacterium genomosp. 2 str. CFBP 5494</name>
    <dbReference type="NCBI Taxonomy" id="1183436"/>
    <lineage>
        <taxon>Bacteria</taxon>
        <taxon>Pseudomonadati</taxon>
        <taxon>Pseudomonadota</taxon>
        <taxon>Alphaproteobacteria</taxon>
        <taxon>Hyphomicrobiales</taxon>
        <taxon>Rhizobiaceae</taxon>
        <taxon>Rhizobium/Agrobacterium group</taxon>
        <taxon>Agrobacterium</taxon>
        <taxon>Agrobacterium tumefaciens complex</taxon>
    </lineage>
</organism>
<gene>
    <name evidence="9" type="ORF">AGR2A_Lc160068</name>
</gene>
<evidence type="ECO:0000256" key="5">
    <source>
        <dbReference type="ARBA" id="ARBA00022692"/>
    </source>
</evidence>
<dbReference type="SUPFAM" id="SSF103473">
    <property type="entry name" value="MFS general substrate transporter"/>
    <property type="match status" value="1"/>
</dbReference>
<name>A0A9W5B3R9_9HYPH</name>
<feature type="transmembrane region" description="Helical" evidence="8">
    <location>
        <begin position="105"/>
        <end position="127"/>
    </location>
</feature>
<feature type="transmembrane region" description="Helical" evidence="8">
    <location>
        <begin position="249"/>
        <end position="268"/>
    </location>
</feature>
<keyword evidence="10" id="KW-1185">Reference proteome</keyword>
<feature type="transmembrane region" description="Helical" evidence="8">
    <location>
        <begin position="139"/>
        <end position="164"/>
    </location>
</feature>
<keyword evidence="4" id="KW-0762">Sugar transport</keyword>
<comment type="caution">
    <text evidence="9">The sequence shown here is derived from an EMBL/GenBank/DDBJ whole genome shotgun (WGS) entry which is preliminary data.</text>
</comment>
<feature type="transmembrane region" description="Helical" evidence="8">
    <location>
        <begin position="280"/>
        <end position="307"/>
    </location>
</feature>
<feature type="transmembrane region" description="Helical" evidence="8">
    <location>
        <begin position="366"/>
        <end position="386"/>
    </location>
</feature>
<dbReference type="Proteomes" id="UP000191933">
    <property type="component" value="Unassembled WGS sequence"/>
</dbReference>
<keyword evidence="2" id="KW-0813">Transport</keyword>
<dbReference type="PANTHER" id="PTHR23535">
    <property type="entry name" value="SUGAR EFFLUX TRANSPORTER A-RELATED"/>
    <property type="match status" value="1"/>
</dbReference>
<feature type="transmembrane region" description="Helical" evidence="8">
    <location>
        <begin position="53"/>
        <end position="70"/>
    </location>
</feature>
<evidence type="ECO:0000256" key="7">
    <source>
        <dbReference type="ARBA" id="ARBA00023136"/>
    </source>
</evidence>
<dbReference type="Gene3D" id="1.20.1250.20">
    <property type="entry name" value="MFS general substrate transporter like domains"/>
    <property type="match status" value="2"/>
</dbReference>
<feature type="transmembrane region" description="Helical" evidence="8">
    <location>
        <begin position="215"/>
        <end position="237"/>
    </location>
</feature>
<keyword evidence="6 8" id="KW-1133">Transmembrane helix</keyword>
<reference evidence="9 10" key="1">
    <citation type="submission" date="2016-01" db="EMBL/GenBank/DDBJ databases">
        <authorList>
            <person name="Regsiter A."/>
            <person name="william w."/>
        </authorList>
    </citation>
    <scope>NUCLEOTIDE SEQUENCE [LARGE SCALE GENOMIC DNA]</scope>
    <source>
        <strain evidence="9 10">CFBP 5494</strain>
    </source>
</reference>
<accession>A0A9W5B3R9</accession>
<evidence type="ECO:0000313" key="9">
    <source>
        <dbReference type="EMBL" id="CUW95923.1"/>
    </source>
</evidence>
<evidence type="ECO:0000256" key="2">
    <source>
        <dbReference type="ARBA" id="ARBA00022448"/>
    </source>
</evidence>
<dbReference type="PANTHER" id="PTHR23535:SF2">
    <property type="entry name" value="SUGAR EFFLUX TRANSPORTER A-RELATED"/>
    <property type="match status" value="1"/>
</dbReference>
<feature type="transmembrane region" description="Helical" evidence="8">
    <location>
        <begin position="176"/>
        <end position="194"/>
    </location>
</feature>